<dbReference type="OrthoDB" id="3133286at2759"/>
<dbReference type="Proteomes" id="UP000076532">
    <property type="component" value="Unassembled WGS sequence"/>
</dbReference>
<gene>
    <name evidence="1" type="ORF">FIBSPDRAFT_733460</name>
</gene>
<proteinExistence type="predicted"/>
<reference evidence="1 2" key="1">
    <citation type="journal article" date="2016" name="Mol. Biol. Evol.">
        <title>Comparative Genomics of Early-Diverging Mushroom-Forming Fungi Provides Insights into the Origins of Lignocellulose Decay Capabilities.</title>
        <authorList>
            <person name="Nagy L.G."/>
            <person name="Riley R."/>
            <person name="Tritt A."/>
            <person name="Adam C."/>
            <person name="Daum C."/>
            <person name="Floudas D."/>
            <person name="Sun H."/>
            <person name="Yadav J.S."/>
            <person name="Pangilinan J."/>
            <person name="Larsson K.H."/>
            <person name="Matsuura K."/>
            <person name="Barry K."/>
            <person name="Labutti K."/>
            <person name="Kuo R."/>
            <person name="Ohm R.A."/>
            <person name="Bhattacharya S.S."/>
            <person name="Shirouzu T."/>
            <person name="Yoshinaga Y."/>
            <person name="Martin F.M."/>
            <person name="Grigoriev I.V."/>
            <person name="Hibbett D.S."/>
        </authorList>
    </citation>
    <scope>NUCLEOTIDE SEQUENCE [LARGE SCALE GENOMIC DNA]</scope>
    <source>
        <strain evidence="1 2">CBS 109695</strain>
    </source>
</reference>
<evidence type="ECO:0000313" key="2">
    <source>
        <dbReference type="Proteomes" id="UP000076532"/>
    </source>
</evidence>
<keyword evidence="2" id="KW-1185">Reference proteome</keyword>
<dbReference type="PROSITE" id="PS51257">
    <property type="entry name" value="PROKAR_LIPOPROTEIN"/>
    <property type="match status" value="1"/>
</dbReference>
<name>A0A166P5Z0_9AGAM</name>
<sequence length="241" mass="26937">MTWTDIKRAARATAAALAACGLAGCLCGGTACRLYGTTRTPNDIDIVIMDSILDQEDIKRRIVAADSAFFLVASTNYRNHYKILWYNLDTSGSPGSRACKVDILVPGIMCIPGIAPRQRVSFKRGENKPPMPPGMPLLPLLLLKLQAWSDHRSSLYANVVRKQYVDAVDIEELLEVCLGKLKERLKGARVLELPASFVEAGKRRIAEFCLYYPATKTKWRALDHVFFDRRDSGHLDIHCAW</sequence>
<organism evidence="1 2">
    <name type="scientific">Athelia psychrophila</name>
    <dbReference type="NCBI Taxonomy" id="1759441"/>
    <lineage>
        <taxon>Eukaryota</taxon>
        <taxon>Fungi</taxon>
        <taxon>Dikarya</taxon>
        <taxon>Basidiomycota</taxon>
        <taxon>Agaricomycotina</taxon>
        <taxon>Agaricomycetes</taxon>
        <taxon>Agaricomycetidae</taxon>
        <taxon>Atheliales</taxon>
        <taxon>Atheliaceae</taxon>
        <taxon>Athelia</taxon>
    </lineage>
</organism>
<dbReference type="SUPFAM" id="SSF81301">
    <property type="entry name" value="Nucleotidyltransferase"/>
    <property type="match status" value="1"/>
</dbReference>
<dbReference type="AlphaFoldDB" id="A0A166P5Z0"/>
<evidence type="ECO:0000313" key="1">
    <source>
        <dbReference type="EMBL" id="KZP25743.1"/>
    </source>
</evidence>
<dbReference type="EMBL" id="KV417519">
    <property type="protein sequence ID" value="KZP25743.1"/>
    <property type="molecule type" value="Genomic_DNA"/>
</dbReference>
<accession>A0A166P5Z0</accession>
<protein>
    <recommendedName>
        <fullName evidence="3">Nucleotidyltransferase</fullName>
    </recommendedName>
</protein>
<dbReference type="Gene3D" id="3.30.460.40">
    <property type="match status" value="1"/>
</dbReference>
<evidence type="ECO:0008006" key="3">
    <source>
        <dbReference type="Google" id="ProtNLM"/>
    </source>
</evidence>
<dbReference type="InterPro" id="IPR043519">
    <property type="entry name" value="NT_sf"/>
</dbReference>